<comment type="caution">
    <text evidence="2">The sequence shown here is derived from an EMBL/GenBank/DDBJ whole genome shotgun (WGS) entry which is preliminary data.</text>
</comment>
<dbReference type="InterPro" id="IPR010982">
    <property type="entry name" value="Lambda_DNA-bd_dom_sf"/>
</dbReference>
<evidence type="ECO:0000313" key="3">
    <source>
        <dbReference type="Proteomes" id="UP000094023"/>
    </source>
</evidence>
<dbReference type="PROSITE" id="PS50943">
    <property type="entry name" value="HTH_CROC1"/>
    <property type="match status" value="1"/>
</dbReference>
<gene>
    <name evidence="2" type="ORF">M983_1720</name>
</gene>
<dbReference type="Gene3D" id="1.10.260.40">
    <property type="entry name" value="lambda repressor-like DNA-binding domains"/>
    <property type="match status" value="1"/>
</dbReference>
<dbReference type="OrthoDB" id="6466068at2"/>
<dbReference type="SMART" id="SM00530">
    <property type="entry name" value="HTH_XRE"/>
    <property type="match status" value="1"/>
</dbReference>
<dbReference type="CDD" id="cd00093">
    <property type="entry name" value="HTH_XRE"/>
    <property type="match status" value="1"/>
</dbReference>
<dbReference type="SUPFAM" id="SSF47413">
    <property type="entry name" value="lambda repressor-like DNA-binding domains"/>
    <property type="match status" value="1"/>
</dbReference>
<accession>A0A198FW11</accession>
<dbReference type="InterPro" id="IPR001387">
    <property type="entry name" value="Cro/C1-type_HTH"/>
</dbReference>
<dbReference type="STRING" id="1354337.M983_1720"/>
<dbReference type="AlphaFoldDB" id="A0A198FW11"/>
<dbReference type="RefSeq" id="WP_066749685.1">
    <property type="nucleotide sequence ID" value="NZ_LXEN01000081.1"/>
</dbReference>
<keyword evidence="3" id="KW-1185">Reference proteome</keyword>
<proteinExistence type="predicted"/>
<sequence length="83" mass="9827">MNNEESDLNKRIGNFIRKNRMTKGLTETELARRMMLSQQHISRCEHGKCSFNLVHVCRFLNILDKSFSDFIQEVLYGYDDVKL</sequence>
<dbReference type="Proteomes" id="UP000094023">
    <property type="component" value="Unassembled WGS sequence"/>
</dbReference>
<protein>
    <recommendedName>
        <fullName evidence="1">HTH cro/C1-type domain-containing protein</fullName>
    </recommendedName>
</protein>
<evidence type="ECO:0000259" key="1">
    <source>
        <dbReference type="PROSITE" id="PS50943"/>
    </source>
</evidence>
<feature type="domain" description="HTH cro/C1-type" evidence="1">
    <location>
        <begin position="16"/>
        <end position="70"/>
    </location>
</feature>
<organism evidence="2 3">
    <name type="scientific">Proteus myxofaciens ATCC 19692</name>
    <dbReference type="NCBI Taxonomy" id="1354337"/>
    <lineage>
        <taxon>Bacteria</taxon>
        <taxon>Pseudomonadati</taxon>
        <taxon>Pseudomonadota</taxon>
        <taxon>Gammaproteobacteria</taxon>
        <taxon>Enterobacterales</taxon>
        <taxon>Morganellaceae</taxon>
        <taxon>Proteus</taxon>
    </lineage>
</organism>
<dbReference type="GO" id="GO:0003677">
    <property type="term" value="F:DNA binding"/>
    <property type="evidence" value="ECO:0007669"/>
    <property type="project" value="InterPro"/>
</dbReference>
<dbReference type="EMBL" id="LXEN01000081">
    <property type="protein sequence ID" value="OAT28664.1"/>
    <property type="molecule type" value="Genomic_DNA"/>
</dbReference>
<reference evidence="2 3" key="1">
    <citation type="submission" date="2016-04" db="EMBL/GenBank/DDBJ databases">
        <title>ATOL: Assembling a taxonomically balanced genome-scale reconstruction of the evolutionary history of the Enterobacteriaceae.</title>
        <authorList>
            <person name="Plunkett G.III."/>
            <person name="Neeno-Eckwall E.C."/>
            <person name="Glasner J.D."/>
            <person name="Perna N.T."/>
        </authorList>
    </citation>
    <scope>NUCLEOTIDE SEQUENCE [LARGE SCALE GENOMIC DNA]</scope>
    <source>
        <strain evidence="2 3">ATCC 19692</strain>
    </source>
</reference>
<dbReference type="Pfam" id="PF01381">
    <property type="entry name" value="HTH_3"/>
    <property type="match status" value="1"/>
</dbReference>
<evidence type="ECO:0000313" key="2">
    <source>
        <dbReference type="EMBL" id="OAT28664.1"/>
    </source>
</evidence>
<name>A0A198FW11_9GAMM</name>